<dbReference type="EMBL" id="HACG01011670">
    <property type="protein sequence ID" value="CEK58535.1"/>
    <property type="molecule type" value="Transcribed_RNA"/>
</dbReference>
<feature type="non-terminal residue" evidence="1">
    <location>
        <position position="1"/>
    </location>
</feature>
<gene>
    <name evidence="1" type="primary">ORF33408</name>
</gene>
<dbReference type="AlphaFoldDB" id="A0A0B6YSS6"/>
<sequence>NRERDNQYRNMSIDTNVIATFNEDCTQEVRKSLITDHRKSFSYRKSDKES</sequence>
<name>A0A0B6YSS6_9EUPU</name>
<organism evidence="1">
    <name type="scientific">Arion vulgaris</name>
    <dbReference type="NCBI Taxonomy" id="1028688"/>
    <lineage>
        <taxon>Eukaryota</taxon>
        <taxon>Metazoa</taxon>
        <taxon>Spiralia</taxon>
        <taxon>Lophotrochozoa</taxon>
        <taxon>Mollusca</taxon>
        <taxon>Gastropoda</taxon>
        <taxon>Heterobranchia</taxon>
        <taxon>Euthyneura</taxon>
        <taxon>Panpulmonata</taxon>
        <taxon>Eupulmonata</taxon>
        <taxon>Stylommatophora</taxon>
        <taxon>Helicina</taxon>
        <taxon>Arionoidea</taxon>
        <taxon>Arionidae</taxon>
        <taxon>Arion</taxon>
    </lineage>
</organism>
<protein>
    <submittedName>
        <fullName evidence="1">Uncharacterized protein</fullName>
    </submittedName>
</protein>
<accession>A0A0B6YSS6</accession>
<evidence type="ECO:0000313" key="1">
    <source>
        <dbReference type="EMBL" id="CEK58535.1"/>
    </source>
</evidence>
<proteinExistence type="predicted"/>
<reference evidence="1" key="1">
    <citation type="submission" date="2014-12" db="EMBL/GenBank/DDBJ databases">
        <title>Insight into the proteome of Arion vulgaris.</title>
        <authorList>
            <person name="Aradska J."/>
            <person name="Bulat T."/>
            <person name="Smidak R."/>
            <person name="Sarate P."/>
            <person name="Gangsoo J."/>
            <person name="Sialana F."/>
            <person name="Bilban M."/>
            <person name="Lubec G."/>
        </authorList>
    </citation>
    <scope>NUCLEOTIDE SEQUENCE</scope>
    <source>
        <tissue evidence="1">Skin</tissue>
    </source>
</reference>